<reference evidence="6 7" key="1">
    <citation type="submission" date="2016-06" db="EMBL/GenBank/DDBJ databases">
        <authorList>
            <person name="Kjaerup R.B."/>
            <person name="Dalgaard T.S."/>
            <person name="Juul-Madsen H.R."/>
        </authorList>
    </citation>
    <scope>NUCLEOTIDE SEQUENCE [LARGE SCALE GENOMIC DNA]</scope>
    <source>
        <strain evidence="6 7">GCSL-Mp3</strain>
    </source>
</reference>
<comment type="function">
    <text evidence="4 5">Removes the 2'-phosphate from RNA via an intermediate in which the phosphate is ADP-ribosylated by NAD followed by a presumed transesterification to release the RNA and generate ADP-ribose 1''-2''-cyclic phosphate (APPR&gt;P). May function as an ADP-ribosylase.</text>
</comment>
<dbReference type="Gene3D" id="3.20.170.30">
    <property type="match status" value="1"/>
</dbReference>
<dbReference type="Gene3D" id="1.10.10.970">
    <property type="entry name" value="RNA 2'-phosphotransferase, Tpt1/KptA family, N-terminal domain"/>
    <property type="match status" value="1"/>
</dbReference>
<organism evidence="6 7">
    <name type="scientific">Morganella psychrotolerans</name>
    <dbReference type="NCBI Taxonomy" id="368603"/>
    <lineage>
        <taxon>Bacteria</taxon>
        <taxon>Pseudomonadati</taxon>
        <taxon>Pseudomonadota</taxon>
        <taxon>Gammaproteobacteria</taxon>
        <taxon>Enterobacterales</taxon>
        <taxon>Morganellaceae</taxon>
        <taxon>Morganella</taxon>
    </lineage>
</organism>
<dbReference type="PANTHER" id="PTHR12684">
    <property type="entry name" value="PUTATIVE PHOSPHOTRANSFERASE"/>
    <property type="match status" value="1"/>
</dbReference>
<dbReference type="InterPro" id="IPR022928">
    <property type="entry name" value="RNA_2'-PTrans_KptA"/>
</dbReference>
<dbReference type="InterPro" id="IPR042080">
    <property type="entry name" value="RNA_2'-PTrans_N"/>
</dbReference>
<dbReference type="Proteomes" id="UP000092247">
    <property type="component" value="Unassembled WGS sequence"/>
</dbReference>
<dbReference type="GO" id="GO:0006388">
    <property type="term" value="P:tRNA splicing, via endonucleolytic cleavage and ligation"/>
    <property type="evidence" value="ECO:0007669"/>
    <property type="project" value="UniProtKB-UniRule"/>
</dbReference>
<accession>A0A1B8HA22</accession>
<dbReference type="AlphaFoldDB" id="A0A1B8HA22"/>
<evidence type="ECO:0000313" key="7">
    <source>
        <dbReference type="Proteomes" id="UP000092247"/>
    </source>
</evidence>
<gene>
    <name evidence="5" type="primary">kptA</name>
    <name evidence="6" type="ORF">AYY17_06005</name>
</gene>
<evidence type="ECO:0000256" key="1">
    <source>
        <dbReference type="ARBA" id="ARBA00009836"/>
    </source>
</evidence>
<dbReference type="InterPro" id="IPR002745">
    <property type="entry name" value="Ptrans_KptA/Tpt1"/>
</dbReference>
<dbReference type="RefSeq" id="WP_067424148.1">
    <property type="nucleotide sequence ID" value="NZ_CBCPID010000011.1"/>
</dbReference>
<sequence>MNEYERVSKLLSHVLRHEPEFIDIHPDNDGWTDITVLLRQLQIHGTPLSREMLAKIVQDNHTDPFTISSDGLFIRAAQGHCATQTAIDHPPQTPPDILFHGTAISFISDICELGLIAGSRNNVHLSADKNTALEAGARHGDPVVLTIAAGEMFKTGYPFYLADDGVWQTPHVPIKYFS</sequence>
<dbReference type="EC" id="2.7.1.-" evidence="5"/>
<proteinExistence type="inferred from homology"/>
<evidence type="ECO:0000256" key="2">
    <source>
        <dbReference type="ARBA" id="ARBA00022679"/>
    </source>
</evidence>
<name>A0A1B8HA22_9GAMM</name>
<evidence type="ECO:0000256" key="3">
    <source>
        <dbReference type="ARBA" id="ARBA00023027"/>
    </source>
</evidence>
<dbReference type="HAMAP" id="MF_00299">
    <property type="entry name" value="KptA"/>
    <property type="match status" value="1"/>
</dbReference>
<evidence type="ECO:0000256" key="5">
    <source>
        <dbReference type="HAMAP-Rule" id="MF_00299"/>
    </source>
</evidence>
<dbReference type="SUPFAM" id="SSF56399">
    <property type="entry name" value="ADP-ribosylation"/>
    <property type="match status" value="1"/>
</dbReference>
<dbReference type="Pfam" id="PF01885">
    <property type="entry name" value="PTS_2-RNA"/>
    <property type="match status" value="1"/>
</dbReference>
<dbReference type="PANTHER" id="PTHR12684:SF2">
    <property type="entry name" value="TRNA 2'-PHOSPHOTRANSFERASE 1"/>
    <property type="match status" value="1"/>
</dbReference>
<dbReference type="GO" id="GO:0003950">
    <property type="term" value="F:NAD+ poly-ADP-ribosyltransferase activity"/>
    <property type="evidence" value="ECO:0007669"/>
    <property type="project" value="InterPro"/>
</dbReference>
<comment type="similarity">
    <text evidence="1 5">Belongs to the KptA/TPT1 family.</text>
</comment>
<evidence type="ECO:0000256" key="4">
    <source>
        <dbReference type="ARBA" id="ARBA00025212"/>
    </source>
</evidence>
<protein>
    <recommendedName>
        <fullName evidence="5">Probable RNA 2'-phosphotransferase</fullName>
        <ecNumber evidence="5">2.7.1.-</ecNumber>
    </recommendedName>
</protein>
<comment type="caution">
    <text evidence="6">The sequence shown here is derived from an EMBL/GenBank/DDBJ whole genome shotgun (WGS) entry which is preliminary data.</text>
</comment>
<dbReference type="InterPro" id="IPR042081">
    <property type="entry name" value="RNA_2'-PTrans_C"/>
</dbReference>
<keyword evidence="2 5" id="KW-0808">Transferase</keyword>
<dbReference type="GO" id="GO:0000215">
    <property type="term" value="F:tRNA 2'-phosphotransferase activity"/>
    <property type="evidence" value="ECO:0007669"/>
    <property type="project" value="TreeGrafter"/>
</dbReference>
<dbReference type="EMBL" id="LZEX01000023">
    <property type="protein sequence ID" value="OBU05890.1"/>
    <property type="molecule type" value="Genomic_DNA"/>
</dbReference>
<dbReference type="STRING" id="368603.AYY16_12370"/>
<evidence type="ECO:0000313" key="6">
    <source>
        <dbReference type="EMBL" id="OBU05890.1"/>
    </source>
</evidence>
<keyword evidence="3 5" id="KW-0520">NAD</keyword>